<proteinExistence type="predicted"/>
<evidence type="ECO:0008006" key="5">
    <source>
        <dbReference type="Google" id="ProtNLM"/>
    </source>
</evidence>
<comment type="caution">
    <text evidence="3">The sequence shown here is derived from an EMBL/GenBank/DDBJ whole genome shotgun (WGS) entry which is preliminary data.</text>
</comment>
<dbReference type="Gene3D" id="3.90.220.20">
    <property type="entry name" value="DNA methylase specificity domains"/>
    <property type="match status" value="1"/>
</dbReference>
<dbReference type="InterPro" id="IPR044946">
    <property type="entry name" value="Restrct_endonuc_typeI_TRD_sf"/>
</dbReference>
<keyword evidence="1" id="KW-0680">Restriction system</keyword>
<dbReference type="SUPFAM" id="SSF116734">
    <property type="entry name" value="DNA methylase specificity domain"/>
    <property type="match status" value="1"/>
</dbReference>
<organism evidence="3 4">
    <name type="scientific">Pseudomonas gessardii</name>
    <dbReference type="NCBI Taxonomy" id="78544"/>
    <lineage>
        <taxon>Bacteria</taxon>
        <taxon>Pseudomonadati</taxon>
        <taxon>Pseudomonadota</taxon>
        <taxon>Gammaproteobacteria</taxon>
        <taxon>Pseudomonadales</taxon>
        <taxon>Pseudomonadaceae</taxon>
        <taxon>Pseudomonas</taxon>
    </lineage>
</organism>
<evidence type="ECO:0000313" key="4">
    <source>
        <dbReference type="Proteomes" id="UP000542111"/>
    </source>
</evidence>
<evidence type="ECO:0000313" key="3">
    <source>
        <dbReference type="EMBL" id="NNA99457.1"/>
    </source>
</evidence>
<dbReference type="RefSeq" id="WP_169899488.1">
    <property type="nucleotide sequence ID" value="NZ_JAAQYP010000103.1"/>
</dbReference>
<gene>
    <name evidence="3" type="ORF">HBO33_30440</name>
</gene>
<name>A0A7Y1MWT1_9PSED</name>
<keyword evidence="2" id="KW-0238">DNA-binding</keyword>
<dbReference type="Proteomes" id="UP000542111">
    <property type="component" value="Unassembled WGS sequence"/>
</dbReference>
<evidence type="ECO:0000256" key="2">
    <source>
        <dbReference type="ARBA" id="ARBA00023125"/>
    </source>
</evidence>
<evidence type="ECO:0000256" key="1">
    <source>
        <dbReference type="ARBA" id="ARBA00022747"/>
    </source>
</evidence>
<reference evidence="3 4" key="1">
    <citation type="journal article" date="2020" name="Front. Microbiol.">
        <title>Genetic Organization of the aprX-lipA2 Operon Affects the Proteolytic Potential of Pseudomonas Species in Milk.</title>
        <authorList>
            <person name="Maier C."/>
            <person name="Huptas C."/>
            <person name="von Neubeck M."/>
            <person name="Scherer S."/>
            <person name="Wenning M."/>
            <person name="Lucking G."/>
        </authorList>
    </citation>
    <scope>NUCLEOTIDE SEQUENCE [LARGE SCALE GENOMIC DNA]</scope>
    <source>
        <strain evidence="3 4">G4779</strain>
    </source>
</reference>
<dbReference type="AlphaFoldDB" id="A0A7Y1MWT1"/>
<accession>A0A7Y1MWT1</accession>
<protein>
    <recommendedName>
        <fullName evidence="5">Type I restriction modification DNA specificity domain-containing protein</fullName>
    </recommendedName>
</protein>
<dbReference type="GO" id="GO:0003677">
    <property type="term" value="F:DNA binding"/>
    <property type="evidence" value="ECO:0007669"/>
    <property type="project" value="UniProtKB-KW"/>
</dbReference>
<sequence>MKAIAPIKDLNIVYLQAIVNSLKGRILSVVSTAGHGTCRLDTRDASEVMVPVPPLEMQLAYKDIANQNTRLRIKALEQLKKLDSMSGALQQKAFDGAL</sequence>
<dbReference type="GO" id="GO:0009307">
    <property type="term" value="P:DNA restriction-modification system"/>
    <property type="evidence" value="ECO:0007669"/>
    <property type="project" value="UniProtKB-KW"/>
</dbReference>
<dbReference type="EMBL" id="JAAQYP010000103">
    <property type="protein sequence ID" value="NNA99457.1"/>
    <property type="molecule type" value="Genomic_DNA"/>
</dbReference>